<feature type="transmembrane region" description="Helical" evidence="1">
    <location>
        <begin position="21"/>
        <end position="46"/>
    </location>
</feature>
<gene>
    <name evidence="2" type="ORF">A5649_13445</name>
</gene>
<keyword evidence="1" id="KW-0472">Membrane</keyword>
<proteinExistence type="predicted"/>
<dbReference type="EMBL" id="LZME01000007">
    <property type="protein sequence ID" value="OBK89451.1"/>
    <property type="molecule type" value="Genomic_DNA"/>
</dbReference>
<feature type="transmembrane region" description="Helical" evidence="1">
    <location>
        <begin position="58"/>
        <end position="78"/>
    </location>
</feature>
<dbReference type="Proteomes" id="UP000093712">
    <property type="component" value="Unassembled WGS sequence"/>
</dbReference>
<evidence type="ECO:0000256" key="1">
    <source>
        <dbReference type="SAM" id="Phobius"/>
    </source>
</evidence>
<keyword evidence="1" id="KW-0812">Transmembrane</keyword>
<name>A0AA91F2W8_9MYCO</name>
<comment type="caution">
    <text evidence="2">The sequence shown here is derived from an EMBL/GenBank/DDBJ whole genome shotgun (WGS) entry which is preliminary data.</text>
</comment>
<reference evidence="2 3" key="1">
    <citation type="submission" date="2016-06" db="EMBL/GenBank/DDBJ databases">
        <authorList>
            <person name="Sutton G."/>
            <person name="Brinkac L."/>
            <person name="Sanka R."/>
            <person name="Adams M."/>
            <person name="Lau E."/>
            <person name="Garcia-Basteiro A."/>
            <person name="Lopez-Varela E."/>
            <person name="Palencia S."/>
        </authorList>
    </citation>
    <scope>NUCLEOTIDE SEQUENCE [LARGE SCALE GENOMIC DNA]</scope>
    <source>
        <strain evidence="2 3">1211594.5</strain>
    </source>
</reference>
<evidence type="ECO:0000313" key="2">
    <source>
        <dbReference type="EMBL" id="OBK89451.1"/>
    </source>
</evidence>
<sequence length="237" mass="25760">MRREQRERLAVRRAQQTVAEGLERVAVWVSVLAALFALLLSIVAVTGMSAGRTQWGDVPTWLAAIGTTAAVAVALRAASKEARTRKWLEHRQQADRVTAWVVNPRGPEATGGAFTAPPEWVALLNSSDAVVYDVVVTLRFKIRGADAPVAGHVFVRFLPPGESLTRVRGPLSDAGEEIAFDVVENASIAFTDTRGTHWRRNAAGSLTELSESALVEHGARDAISFNWLTGKFPDKPR</sequence>
<keyword evidence="1" id="KW-1133">Transmembrane helix</keyword>
<dbReference type="RefSeq" id="WP_065038716.1">
    <property type="nucleotide sequence ID" value="NZ_LZME01000007.1"/>
</dbReference>
<evidence type="ECO:0000313" key="3">
    <source>
        <dbReference type="Proteomes" id="UP000093712"/>
    </source>
</evidence>
<dbReference type="AlphaFoldDB" id="A0AA91F2W8"/>
<accession>A0AA91F2W8</accession>
<protein>
    <submittedName>
        <fullName evidence="2">Uncharacterized protein</fullName>
    </submittedName>
</protein>
<organism evidence="2 3">
    <name type="scientific">Mycolicibacter heraklionensis</name>
    <dbReference type="NCBI Taxonomy" id="512402"/>
    <lineage>
        <taxon>Bacteria</taxon>
        <taxon>Bacillati</taxon>
        <taxon>Actinomycetota</taxon>
        <taxon>Actinomycetes</taxon>
        <taxon>Mycobacteriales</taxon>
        <taxon>Mycobacteriaceae</taxon>
        <taxon>Mycolicibacter</taxon>
    </lineage>
</organism>